<evidence type="ECO:0000313" key="2">
    <source>
        <dbReference type="Proteomes" id="UP000236630"/>
    </source>
</evidence>
<protein>
    <submittedName>
        <fullName evidence="1">Uncharacterized protein</fullName>
    </submittedName>
</protein>
<dbReference type="EMBL" id="BDQV01000079">
    <property type="protein sequence ID" value="GAY52307.1"/>
    <property type="molecule type" value="Genomic_DNA"/>
</dbReference>
<feature type="non-terminal residue" evidence="1">
    <location>
        <position position="95"/>
    </location>
</feature>
<gene>
    <name evidence="1" type="ORF">CUMW_140830</name>
</gene>
<reference evidence="1 2" key="1">
    <citation type="journal article" date="2017" name="Front. Genet.">
        <title>Draft sequencing of the heterozygous diploid genome of Satsuma (Citrus unshiu Marc.) using a hybrid assembly approach.</title>
        <authorList>
            <person name="Shimizu T."/>
            <person name="Tanizawa Y."/>
            <person name="Mochizuki T."/>
            <person name="Nagasaki H."/>
            <person name="Yoshioka T."/>
            <person name="Toyoda A."/>
            <person name="Fujiyama A."/>
            <person name="Kaminuma E."/>
            <person name="Nakamura Y."/>
        </authorList>
    </citation>
    <scope>NUCLEOTIDE SEQUENCE [LARGE SCALE GENOMIC DNA]</scope>
    <source>
        <strain evidence="2">cv. Miyagawa wase</strain>
    </source>
</reference>
<proteinExistence type="predicted"/>
<sequence>MFTTTHWRDDVIQLCCCEEYESIIEAASLRAAEGPLYLATSASLCKVRCSESQQQKKIQMFIISTDFTGIIASPFFDSRHLNSCLCIILFCEEGL</sequence>
<organism evidence="1 2">
    <name type="scientific">Citrus unshiu</name>
    <name type="common">Satsuma mandarin</name>
    <name type="synonym">Citrus nobilis var. unshiu</name>
    <dbReference type="NCBI Taxonomy" id="55188"/>
    <lineage>
        <taxon>Eukaryota</taxon>
        <taxon>Viridiplantae</taxon>
        <taxon>Streptophyta</taxon>
        <taxon>Embryophyta</taxon>
        <taxon>Tracheophyta</taxon>
        <taxon>Spermatophyta</taxon>
        <taxon>Magnoliopsida</taxon>
        <taxon>eudicotyledons</taxon>
        <taxon>Gunneridae</taxon>
        <taxon>Pentapetalae</taxon>
        <taxon>rosids</taxon>
        <taxon>malvids</taxon>
        <taxon>Sapindales</taxon>
        <taxon>Rutaceae</taxon>
        <taxon>Aurantioideae</taxon>
        <taxon>Citrus</taxon>
    </lineage>
</organism>
<dbReference type="Proteomes" id="UP000236630">
    <property type="component" value="Unassembled WGS sequence"/>
</dbReference>
<keyword evidence="2" id="KW-1185">Reference proteome</keyword>
<dbReference type="AlphaFoldDB" id="A0A2H5PIW2"/>
<comment type="caution">
    <text evidence="1">The sequence shown here is derived from an EMBL/GenBank/DDBJ whole genome shotgun (WGS) entry which is preliminary data.</text>
</comment>
<evidence type="ECO:0000313" key="1">
    <source>
        <dbReference type="EMBL" id="GAY52307.1"/>
    </source>
</evidence>
<name>A0A2H5PIW2_CITUN</name>
<accession>A0A2H5PIW2</accession>